<dbReference type="Pfam" id="PF04199">
    <property type="entry name" value="Cyclase"/>
    <property type="match status" value="1"/>
</dbReference>
<evidence type="ECO:0000313" key="1">
    <source>
        <dbReference type="EMBL" id="MCU7380433.1"/>
    </source>
</evidence>
<dbReference type="GO" id="GO:0004061">
    <property type="term" value="F:arylformamidase activity"/>
    <property type="evidence" value="ECO:0007669"/>
    <property type="project" value="InterPro"/>
</dbReference>
<dbReference type="InterPro" id="IPR037175">
    <property type="entry name" value="KFase_sf"/>
</dbReference>
<proteinExistence type="predicted"/>
<dbReference type="PANTHER" id="PTHR31118">
    <property type="entry name" value="CYCLASE-LIKE PROTEIN 2"/>
    <property type="match status" value="1"/>
</dbReference>
<dbReference type="Proteomes" id="UP001065549">
    <property type="component" value="Unassembled WGS sequence"/>
</dbReference>
<accession>A0A9J6QY68</accession>
<comment type="caution">
    <text evidence="1">The sequence shown here is derived from an EMBL/GenBank/DDBJ whole genome shotgun (WGS) entry which is preliminary data.</text>
</comment>
<name>A0A9J6QY68_9FIRM</name>
<dbReference type="AlphaFoldDB" id="A0A9J6QY68"/>
<dbReference type="EMBL" id="JAOSHN010000010">
    <property type="protein sequence ID" value="MCU7380433.1"/>
    <property type="molecule type" value="Genomic_DNA"/>
</dbReference>
<evidence type="ECO:0000313" key="2">
    <source>
        <dbReference type="Proteomes" id="UP001065549"/>
    </source>
</evidence>
<dbReference type="Gene3D" id="3.50.30.50">
    <property type="entry name" value="Putative cyclase"/>
    <property type="match status" value="1"/>
</dbReference>
<gene>
    <name evidence="1" type="ORF">OBO34_19150</name>
</gene>
<dbReference type="InterPro" id="IPR007325">
    <property type="entry name" value="KFase/CYL"/>
</dbReference>
<dbReference type="GO" id="GO:0019441">
    <property type="term" value="P:L-tryptophan catabolic process to kynurenine"/>
    <property type="evidence" value="ECO:0007669"/>
    <property type="project" value="InterPro"/>
</dbReference>
<keyword evidence="2" id="KW-1185">Reference proteome</keyword>
<dbReference type="PANTHER" id="PTHR31118:SF32">
    <property type="entry name" value="KYNURENINE FORMAMIDASE"/>
    <property type="match status" value="1"/>
</dbReference>
<sequence>MMKVKKFVDLSWEVSDNSPIYPGDPEPKVTTTHTIEKDYYNLSGVYVGTQTGTHVDAPYHFRNDGDTIDKMELDFFFGEAVVIRVTDKKENEKITMEDVMPYDEKIKENTIVLFNTNWYKTRGTEAFYNHPFVAGEVAEYLVDKGVRFIGIDTMNADQSGGTEFPVHDLFSEKRLMIGENWAYLDQIDFDNVVVAAFPMKIAGTDGSPVRAVAMEIEE</sequence>
<organism evidence="1 2">
    <name type="scientific">Hominibacterium faecale</name>
    <dbReference type="NCBI Taxonomy" id="2839743"/>
    <lineage>
        <taxon>Bacteria</taxon>
        <taxon>Bacillati</taxon>
        <taxon>Bacillota</taxon>
        <taxon>Clostridia</taxon>
        <taxon>Peptostreptococcales</taxon>
        <taxon>Anaerovoracaceae</taxon>
        <taxon>Hominibacterium</taxon>
    </lineage>
</organism>
<protein>
    <submittedName>
        <fullName evidence="1">Cyclase family protein</fullName>
    </submittedName>
</protein>
<dbReference type="RefSeq" id="WP_148396765.1">
    <property type="nucleotide sequence ID" value="NZ_JAJAGH010000002.1"/>
</dbReference>
<reference evidence="1" key="1">
    <citation type="submission" date="2022-09" db="EMBL/GenBank/DDBJ databases">
        <title>Culturomic study of gut microbiota in children with autism spectrum disorder.</title>
        <authorList>
            <person name="Efimov B.A."/>
            <person name="Chaplin A.V."/>
            <person name="Sokolova S.R."/>
            <person name="Pikina A.P."/>
            <person name="Korzhanova M."/>
            <person name="Belova V."/>
            <person name="Korostin D."/>
        </authorList>
    </citation>
    <scope>NUCLEOTIDE SEQUENCE</scope>
    <source>
        <strain evidence="1">ASD5510</strain>
    </source>
</reference>
<dbReference type="SUPFAM" id="SSF102198">
    <property type="entry name" value="Putative cyclase"/>
    <property type="match status" value="1"/>
</dbReference>